<dbReference type="Gene3D" id="3.40.50.300">
    <property type="entry name" value="P-loop containing nucleotide triphosphate hydrolases"/>
    <property type="match status" value="2"/>
</dbReference>
<evidence type="ECO:0000256" key="2">
    <source>
        <dbReference type="ARBA" id="ARBA00022737"/>
    </source>
</evidence>
<dbReference type="PROSITE" id="PS50893">
    <property type="entry name" value="ABC_TRANSPORTER_2"/>
    <property type="match status" value="2"/>
</dbReference>
<dbReference type="PANTHER" id="PTHR42855:SF1">
    <property type="entry name" value="ABC TRANSPORTER DOMAIN-CONTAINING PROTEIN"/>
    <property type="match status" value="1"/>
</dbReference>
<dbReference type="RefSeq" id="WP_062763675.1">
    <property type="nucleotide sequence ID" value="NZ_CP121027.1"/>
</dbReference>
<dbReference type="InterPro" id="IPR027417">
    <property type="entry name" value="P-loop_NTPase"/>
</dbReference>
<evidence type="ECO:0000256" key="8">
    <source>
        <dbReference type="ARBA" id="ARBA00023204"/>
    </source>
</evidence>
<dbReference type="OrthoDB" id="9762369at2"/>
<keyword evidence="3 11" id="KW-0547">Nucleotide-binding</keyword>
<dbReference type="AlphaFoldDB" id="A0A162L6S0"/>
<dbReference type="Proteomes" id="UP000075787">
    <property type="component" value="Unassembled WGS sequence"/>
</dbReference>
<dbReference type="GO" id="GO:0005737">
    <property type="term" value="C:cytoplasm"/>
    <property type="evidence" value="ECO:0007669"/>
    <property type="project" value="UniProtKB-SubCell"/>
</dbReference>
<keyword evidence="13" id="KW-0251">Elongation factor</keyword>
<evidence type="ECO:0000256" key="9">
    <source>
        <dbReference type="ARBA" id="ARBA00049360"/>
    </source>
</evidence>
<keyword evidence="5 11" id="KW-0378">Hydrolase</keyword>
<gene>
    <name evidence="11" type="primary">uup</name>
    <name evidence="13" type="ORF">AUP44_03575</name>
</gene>
<keyword evidence="8 11" id="KW-0234">DNA repair</keyword>
<comment type="caution">
    <text evidence="13">The sequence shown here is derived from an EMBL/GenBank/DDBJ whole genome shotgun (WGS) entry which is preliminary data.</text>
</comment>
<dbReference type="SUPFAM" id="SSF52540">
    <property type="entry name" value="P-loop containing nucleoside triphosphate hydrolases"/>
    <property type="match status" value="2"/>
</dbReference>
<keyword evidence="1 11" id="KW-0963">Cytoplasm</keyword>
<feature type="domain" description="ABC transporter" evidence="12">
    <location>
        <begin position="6"/>
        <end position="220"/>
    </location>
</feature>
<dbReference type="EMBL" id="LPZR01000113">
    <property type="protein sequence ID" value="KYO53515.1"/>
    <property type="molecule type" value="Genomic_DNA"/>
</dbReference>
<dbReference type="HAMAP" id="MF_00848">
    <property type="entry name" value="Uup"/>
    <property type="match status" value="1"/>
</dbReference>
<dbReference type="PROSITE" id="PS00211">
    <property type="entry name" value="ABC_TRANSPORTER_1"/>
    <property type="match status" value="1"/>
</dbReference>
<dbReference type="InterPro" id="IPR032524">
    <property type="entry name" value="ABC_tran_C"/>
</dbReference>
<evidence type="ECO:0000256" key="7">
    <source>
        <dbReference type="ARBA" id="ARBA00023125"/>
    </source>
</evidence>
<dbReference type="Pfam" id="PF00005">
    <property type="entry name" value="ABC_tran"/>
    <property type="match status" value="2"/>
</dbReference>
<evidence type="ECO:0000256" key="10">
    <source>
        <dbReference type="ARBA" id="ARBA00061478"/>
    </source>
</evidence>
<evidence type="ECO:0000313" key="14">
    <source>
        <dbReference type="Proteomes" id="UP000075787"/>
    </source>
</evidence>
<dbReference type="GO" id="GO:0006281">
    <property type="term" value="P:DNA repair"/>
    <property type="evidence" value="ECO:0007669"/>
    <property type="project" value="UniProtKB-KW"/>
</dbReference>
<reference evidence="13 14" key="1">
    <citation type="submission" date="2015-12" db="EMBL/GenBank/DDBJ databases">
        <title>Genome sequence of Tistrella mobilis MCCC 1A02139.</title>
        <authorList>
            <person name="Lu L."/>
            <person name="Lai Q."/>
            <person name="Shao Z."/>
            <person name="Qian P."/>
        </authorList>
    </citation>
    <scope>NUCLEOTIDE SEQUENCE [LARGE SCALE GENOMIC DNA]</scope>
    <source>
        <strain evidence="13 14">MCCC 1A02139</strain>
    </source>
</reference>
<organism evidence="13 14">
    <name type="scientific">Tistrella mobilis</name>
    <dbReference type="NCBI Taxonomy" id="171437"/>
    <lineage>
        <taxon>Bacteria</taxon>
        <taxon>Pseudomonadati</taxon>
        <taxon>Pseudomonadota</taxon>
        <taxon>Alphaproteobacteria</taxon>
        <taxon>Geminicoccales</taxon>
        <taxon>Geminicoccaceae</taxon>
        <taxon>Tistrella</taxon>
    </lineage>
</organism>
<dbReference type="GO" id="GO:0016887">
    <property type="term" value="F:ATP hydrolysis activity"/>
    <property type="evidence" value="ECO:0007669"/>
    <property type="project" value="UniProtKB-UniRule"/>
</dbReference>
<keyword evidence="6 11" id="KW-0067">ATP-binding</keyword>
<sequence length="622" mass="68311">MSAPLISLTGIRVTLGGGGDLIEEATIAVSAGDRIALVGRNGAGKSTMLRIMGGLIEPDGGEIARRPGLRAAYMAQDPQTPAGTTVRAYIEEGLVEAGQGDRHYRVDQVAVPLSLDPERQMSELSGGTRRRAALARALAIEPELLMLDEPTNHMDLPTIEWLEGELQRFRGGLVVISHDRAFLERVAGSVAWLYRRRLTRYDMGYQAFETQIEDLRAEEDQRLAKMADKLARETLWLNEGLTARRKRNERRARAVHELRATLATERQDIERTRARAGIAVATADTSGRLVIEAENLVKHFDTPSGPITVADGFSTRIMRGARVGIIGRNGAGKTTLVKMLIGELQPDQGEVRLGTNLEIAYFDQHRAALDPEATLWDTLADGGGDQVVVRGQPRHVVAYLRDFLFDEGQARQKVKALSGGERNRLLLAKLFLKPCNLLVMDEPTNDLDLDTLELLEDVLDQYDGTVLLISHDRAFLDRLATSVIAVDGDGVITEYAGGWTDADAQRRKAAEAAREAGRVEAAARRAEAKPQEKPRAQAPQKLTFKEARELELLPKTMEKLEAEIAKLAEKMADPGLYARDPAAAQAAAERTAAARAELDAAEERWLELEEKREAIAAAKARP</sequence>
<dbReference type="Pfam" id="PF16326">
    <property type="entry name" value="ABC_tran_CTD"/>
    <property type="match status" value="1"/>
</dbReference>
<evidence type="ECO:0000256" key="3">
    <source>
        <dbReference type="ARBA" id="ARBA00022741"/>
    </source>
</evidence>
<dbReference type="GO" id="GO:0003746">
    <property type="term" value="F:translation elongation factor activity"/>
    <property type="evidence" value="ECO:0007669"/>
    <property type="project" value="UniProtKB-KW"/>
</dbReference>
<dbReference type="InterPro" id="IPR051309">
    <property type="entry name" value="ABCF_ATPase"/>
</dbReference>
<dbReference type="GO" id="GO:0005524">
    <property type="term" value="F:ATP binding"/>
    <property type="evidence" value="ECO:0007669"/>
    <property type="project" value="UniProtKB-UniRule"/>
</dbReference>
<comment type="similarity">
    <text evidence="10 11">Belongs to the ABC transporter superfamily. ABCF family. Uup subfamily.</text>
</comment>
<evidence type="ECO:0000256" key="6">
    <source>
        <dbReference type="ARBA" id="ARBA00022840"/>
    </source>
</evidence>
<evidence type="ECO:0000256" key="1">
    <source>
        <dbReference type="ARBA" id="ARBA00022490"/>
    </source>
</evidence>
<dbReference type="EC" id="3.6.1.-" evidence="11"/>
<keyword evidence="4 11" id="KW-0227">DNA damage</keyword>
<keyword evidence="11" id="KW-0175">Coiled coil</keyword>
<dbReference type="InterPro" id="IPR037118">
    <property type="entry name" value="Val-tRNA_synth_C_sf"/>
</dbReference>
<evidence type="ECO:0000256" key="4">
    <source>
        <dbReference type="ARBA" id="ARBA00022763"/>
    </source>
</evidence>
<feature type="binding site" evidence="11">
    <location>
        <begin position="327"/>
        <end position="334"/>
    </location>
    <ligand>
        <name>ATP</name>
        <dbReference type="ChEBI" id="CHEBI:30616"/>
        <label>2</label>
    </ligand>
</feature>
<dbReference type="CDD" id="cd03221">
    <property type="entry name" value="ABCF_EF-3"/>
    <property type="match status" value="2"/>
</dbReference>
<dbReference type="InterPro" id="IPR043686">
    <property type="entry name" value="Uup"/>
</dbReference>
<dbReference type="FunFam" id="3.40.50.300:FF:000309">
    <property type="entry name" value="ABC transporter ATP-binding protein"/>
    <property type="match status" value="1"/>
</dbReference>
<keyword evidence="2 11" id="KW-0677">Repeat</keyword>
<evidence type="ECO:0000313" key="13">
    <source>
        <dbReference type="EMBL" id="KYO53515.1"/>
    </source>
</evidence>
<dbReference type="InterPro" id="IPR017871">
    <property type="entry name" value="ABC_transporter-like_CS"/>
</dbReference>
<comment type="subcellular location">
    <subcellularLocation>
        <location evidence="11">Cytoplasm</location>
    </subcellularLocation>
    <text evidence="11">Associates with ribosomes.</text>
</comment>
<feature type="domain" description="ABC transporter" evidence="12">
    <location>
        <begin position="291"/>
        <end position="513"/>
    </location>
</feature>
<dbReference type="PANTHER" id="PTHR42855">
    <property type="entry name" value="ABC TRANSPORTER ATP-BINDING SUBUNIT"/>
    <property type="match status" value="1"/>
</dbReference>
<dbReference type="GO" id="GO:0043022">
    <property type="term" value="F:ribosome binding"/>
    <property type="evidence" value="ECO:0007669"/>
    <property type="project" value="UniProtKB-UniRule"/>
</dbReference>
<feature type="binding site" evidence="11">
    <location>
        <begin position="39"/>
        <end position="46"/>
    </location>
    <ligand>
        <name>ATP</name>
        <dbReference type="ChEBI" id="CHEBI:30616"/>
        <label>1</label>
    </ligand>
</feature>
<comment type="catalytic activity">
    <reaction evidence="9 11">
        <text>ATP + H2O = ADP + phosphate + H(+)</text>
        <dbReference type="Rhea" id="RHEA:13065"/>
        <dbReference type="ChEBI" id="CHEBI:15377"/>
        <dbReference type="ChEBI" id="CHEBI:15378"/>
        <dbReference type="ChEBI" id="CHEBI:30616"/>
        <dbReference type="ChEBI" id="CHEBI:43474"/>
        <dbReference type="ChEBI" id="CHEBI:456216"/>
    </reaction>
</comment>
<comment type="function">
    <text evidence="11">Probably plays a role in ribosome assembly or function. May be involved in resolution of branched DNA intermediates that result from template switching in postreplication gaps. Binds DNA and has ATPase activity.</text>
</comment>
<dbReference type="GO" id="GO:0003677">
    <property type="term" value="F:DNA binding"/>
    <property type="evidence" value="ECO:0007669"/>
    <property type="project" value="UniProtKB-UniRule"/>
</dbReference>
<feature type="coiled-coil region" evidence="11">
    <location>
        <begin position="509"/>
        <end position="618"/>
    </location>
</feature>
<evidence type="ECO:0000256" key="11">
    <source>
        <dbReference type="HAMAP-Rule" id="MF_00848"/>
    </source>
</evidence>
<dbReference type="Gene3D" id="1.10.287.380">
    <property type="entry name" value="Valyl-tRNA synthetase, C-terminal domain"/>
    <property type="match status" value="1"/>
</dbReference>
<name>A0A162L6S0_9PROT</name>
<evidence type="ECO:0000256" key="5">
    <source>
        <dbReference type="ARBA" id="ARBA00022801"/>
    </source>
</evidence>
<keyword evidence="7 11" id="KW-0238">DNA-binding</keyword>
<dbReference type="SMART" id="SM00382">
    <property type="entry name" value="AAA"/>
    <property type="match status" value="2"/>
</dbReference>
<dbReference type="InterPro" id="IPR003593">
    <property type="entry name" value="AAA+_ATPase"/>
</dbReference>
<protein>
    <recommendedName>
        <fullName evidence="11">ATP-binding protein Uup</fullName>
        <ecNumber evidence="11">3.6.1.-</ecNumber>
    </recommendedName>
</protein>
<evidence type="ECO:0000259" key="12">
    <source>
        <dbReference type="PROSITE" id="PS50893"/>
    </source>
</evidence>
<keyword evidence="13" id="KW-0648">Protein biosynthesis</keyword>
<dbReference type="InterPro" id="IPR003439">
    <property type="entry name" value="ABC_transporter-like_ATP-bd"/>
</dbReference>
<accession>A0A162L6S0</accession>
<proteinExistence type="inferred from homology"/>
<dbReference type="GeneID" id="97242925"/>